<evidence type="ECO:0000313" key="2">
    <source>
        <dbReference type="Proteomes" id="UP000808349"/>
    </source>
</evidence>
<sequence>MKKALGSILFILFFITNINAQKTYVWDYYKVQLTVPNDFRVKKNDDHNFEMKGVGMDLTMNIFEENVAIDDLDDATIAGATAIEMTEIDEATKVTVNGLEGYYVEGFKDGFRIIFAGLGDPKSHTNFFLAITFDDNDKEAEKAAIDIMNSLDKL</sequence>
<name>A0A9D7XGG6_9BACT</name>
<organism evidence="1 2">
    <name type="scientific">Candidatus Defluviibacterium haderslevense</name>
    <dbReference type="NCBI Taxonomy" id="2981993"/>
    <lineage>
        <taxon>Bacteria</taxon>
        <taxon>Pseudomonadati</taxon>
        <taxon>Bacteroidota</taxon>
        <taxon>Saprospiria</taxon>
        <taxon>Saprospirales</taxon>
        <taxon>Saprospiraceae</taxon>
        <taxon>Candidatus Defluviibacterium</taxon>
    </lineage>
</organism>
<protein>
    <submittedName>
        <fullName evidence="1">Uncharacterized protein</fullName>
    </submittedName>
</protein>
<reference evidence="1 2" key="1">
    <citation type="submission" date="2020-10" db="EMBL/GenBank/DDBJ databases">
        <title>Connecting structure to function with the recovery of over 1000 high-quality activated sludge metagenome-assembled genomes encoding full-length rRNA genes using long-read sequencing.</title>
        <authorList>
            <person name="Singleton C.M."/>
            <person name="Petriglieri F."/>
            <person name="Kristensen J.M."/>
            <person name="Kirkegaard R.H."/>
            <person name="Michaelsen T.Y."/>
            <person name="Andersen M.H."/>
            <person name="Karst S.M."/>
            <person name="Dueholm M.S."/>
            <person name="Nielsen P.H."/>
            <person name="Albertsen M."/>
        </authorList>
    </citation>
    <scope>NUCLEOTIDE SEQUENCE [LARGE SCALE GENOMIC DNA]</scope>
    <source>
        <strain evidence="1">Ribe_18-Q3-R11-54_BAT3C.373</strain>
    </source>
</reference>
<evidence type="ECO:0000313" key="1">
    <source>
        <dbReference type="EMBL" id="MBK9716698.1"/>
    </source>
</evidence>
<dbReference type="Proteomes" id="UP000808349">
    <property type="component" value="Unassembled WGS sequence"/>
</dbReference>
<accession>A0A9D7XGG6</accession>
<comment type="caution">
    <text evidence="1">The sequence shown here is derived from an EMBL/GenBank/DDBJ whole genome shotgun (WGS) entry which is preliminary data.</text>
</comment>
<gene>
    <name evidence="1" type="ORF">IPO85_04130</name>
</gene>
<dbReference type="AlphaFoldDB" id="A0A9D7XGG6"/>
<dbReference type="EMBL" id="JADKFW010000004">
    <property type="protein sequence ID" value="MBK9716698.1"/>
    <property type="molecule type" value="Genomic_DNA"/>
</dbReference>
<proteinExistence type="predicted"/>